<gene>
    <name evidence="2" type="ORF">EW142_12190</name>
</gene>
<evidence type="ECO:0000259" key="1">
    <source>
        <dbReference type="Pfam" id="PF07995"/>
    </source>
</evidence>
<dbReference type="InterPro" id="IPR011041">
    <property type="entry name" value="Quinoprot_gluc/sorb_DH_b-prop"/>
</dbReference>
<dbReference type="Gene3D" id="2.120.10.30">
    <property type="entry name" value="TolB, C-terminal domain"/>
    <property type="match status" value="1"/>
</dbReference>
<dbReference type="Pfam" id="PF07995">
    <property type="entry name" value="GSDH"/>
    <property type="match status" value="1"/>
</dbReference>
<dbReference type="InterPro" id="IPR012938">
    <property type="entry name" value="Glc/Sorbosone_DH"/>
</dbReference>
<keyword evidence="3" id="KW-1185">Reference proteome</keyword>
<dbReference type="InterPro" id="IPR011042">
    <property type="entry name" value="6-blade_b-propeller_TolB-like"/>
</dbReference>
<protein>
    <submittedName>
        <fullName evidence="2">PQQ-dependent sugar dehydrogenase</fullName>
    </submittedName>
</protein>
<dbReference type="OrthoDB" id="9770043at2"/>
<dbReference type="AlphaFoldDB" id="A0A4Q8QAT2"/>
<dbReference type="RefSeq" id="WP_130614221.1">
    <property type="nucleotide sequence ID" value="NZ_SGIU01000002.1"/>
</dbReference>
<reference evidence="2 3" key="1">
    <citation type="submission" date="2019-02" db="EMBL/GenBank/DDBJ databases">
        <title>Draft genome sequence of Muricauda sp. 176CP4-71.</title>
        <authorList>
            <person name="Park J.-S."/>
        </authorList>
    </citation>
    <scope>NUCLEOTIDE SEQUENCE [LARGE SCALE GENOMIC DNA]</scope>
    <source>
        <strain evidence="2 3">176CP4-71</strain>
    </source>
</reference>
<organism evidence="2 3">
    <name type="scientific">Flagellimonas allohymeniacidonis</name>
    <dbReference type="NCBI Taxonomy" id="2517819"/>
    <lineage>
        <taxon>Bacteria</taxon>
        <taxon>Pseudomonadati</taxon>
        <taxon>Bacteroidota</taxon>
        <taxon>Flavobacteriia</taxon>
        <taxon>Flavobacteriales</taxon>
        <taxon>Flavobacteriaceae</taxon>
        <taxon>Flagellimonas</taxon>
    </lineage>
</organism>
<name>A0A4Q8QAT2_9FLAO</name>
<evidence type="ECO:0000313" key="3">
    <source>
        <dbReference type="Proteomes" id="UP000291981"/>
    </source>
</evidence>
<dbReference type="Proteomes" id="UP000291981">
    <property type="component" value="Unassembled WGS sequence"/>
</dbReference>
<evidence type="ECO:0000313" key="2">
    <source>
        <dbReference type="EMBL" id="TAI47425.1"/>
    </source>
</evidence>
<dbReference type="PROSITE" id="PS51257">
    <property type="entry name" value="PROKAR_LIPOPROTEIN"/>
    <property type="match status" value="1"/>
</dbReference>
<dbReference type="EMBL" id="SGIU01000002">
    <property type="protein sequence ID" value="TAI47425.1"/>
    <property type="molecule type" value="Genomic_DNA"/>
</dbReference>
<comment type="caution">
    <text evidence="2">The sequence shown here is derived from an EMBL/GenBank/DDBJ whole genome shotgun (WGS) entry which is preliminary data.</text>
</comment>
<sequence>MKRLLMLLLIISGACQENRPEKVSQSKSSYHPTKKVILEGLNHPWSIAFLSQDEALITEKDGTLLKVNLKSKIRTVVKGFPEDLTDSIRAYNLGDNSGIFEVLLDPQHEKNQWVYFSYAAKRKGEGRTTKIVRAKLTQDSLYGHETLLEAEPFTREYFHFGGGMTFGTDGKLYITIGERLFWERDNPPIPIAQDITDRRGKIYRINPDGSIPEDNPDYGPSAVAGIYAVGIRAAQGITVEPKTGNIWFSEHGTIQGDEINLLKAGANYGWPNVTSGKLRSNDYTPPKLEGANFTPPVWFWPHTVAPTGLTFYTGDDFPNWKDNLIVPGLSRGSLWRFRIENDTVKSAEELFIDDRVRIRKARQSPSGKLYILTDEDNGKLIQILPQ</sequence>
<proteinExistence type="predicted"/>
<dbReference type="PANTHER" id="PTHR19328:SF75">
    <property type="entry name" value="ALDOSE SUGAR DEHYDROGENASE YLII"/>
    <property type="match status" value="1"/>
</dbReference>
<accession>A0A4Q8QAT2</accession>
<feature type="domain" description="Glucose/Sorbosone dehydrogenase" evidence="1">
    <location>
        <begin position="41"/>
        <end position="381"/>
    </location>
</feature>
<dbReference type="PANTHER" id="PTHR19328">
    <property type="entry name" value="HEDGEHOG-INTERACTING PROTEIN"/>
    <property type="match status" value="1"/>
</dbReference>
<dbReference type="SUPFAM" id="SSF50952">
    <property type="entry name" value="Soluble quinoprotein glucose dehydrogenase"/>
    <property type="match status" value="1"/>
</dbReference>